<dbReference type="EMBL" id="CH408078">
    <property type="protein sequence ID" value="EEQ38849.1"/>
    <property type="molecule type" value="Genomic_DNA"/>
</dbReference>
<proteinExistence type="predicted"/>
<feature type="region of interest" description="Disordered" evidence="1">
    <location>
        <begin position="15"/>
        <end position="47"/>
    </location>
</feature>
<feature type="compositionally biased region" description="Polar residues" evidence="1">
    <location>
        <begin position="15"/>
        <end position="31"/>
    </location>
</feature>
<evidence type="ECO:0000313" key="2">
    <source>
        <dbReference type="EMBL" id="EEQ38849.1"/>
    </source>
</evidence>
<dbReference type="HOGENOM" id="CLU_1722175_0_0_1"/>
<gene>
    <name evidence="2" type="ORF">CLUG_02975</name>
</gene>
<evidence type="ECO:0000313" key="3">
    <source>
        <dbReference type="Proteomes" id="UP000007703"/>
    </source>
</evidence>
<dbReference type="VEuPathDB" id="FungiDB:CLUG_02975"/>
<accession>C4Y362</accession>
<protein>
    <submittedName>
        <fullName evidence="2">Uncharacterized protein</fullName>
    </submittedName>
</protein>
<name>C4Y362_CLAL4</name>
<dbReference type="InParanoid" id="C4Y362"/>
<dbReference type="KEGG" id="clu:CLUG_02975"/>
<organism evidence="2 3">
    <name type="scientific">Clavispora lusitaniae (strain ATCC 42720)</name>
    <name type="common">Yeast</name>
    <name type="synonym">Candida lusitaniae</name>
    <dbReference type="NCBI Taxonomy" id="306902"/>
    <lineage>
        <taxon>Eukaryota</taxon>
        <taxon>Fungi</taxon>
        <taxon>Dikarya</taxon>
        <taxon>Ascomycota</taxon>
        <taxon>Saccharomycotina</taxon>
        <taxon>Pichiomycetes</taxon>
        <taxon>Metschnikowiaceae</taxon>
        <taxon>Clavispora</taxon>
    </lineage>
</organism>
<reference evidence="2 3" key="1">
    <citation type="journal article" date="2009" name="Nature">
        <title>Evolution of pathogenicity and sexual reproduction in eight Candida genomes.</title>
        <authorList>
            <person name="Butler G."/>
            <person name="Rasmussen M.D."/>
            <person name="Lin M.F."/>
            <person name="Santos M.A."/>
            <person name="Sakthikumar S."/>
            <person name="Munro C.A."/>
            <person name="Rheinbay E."/>
            <person name="Grabherr M."/>
            <person name="Forche A."/>
            <person name="Reedy J.L."/>
            <person name="Agrafioti I."/>
            <person name="Arnaud M.B."/>
            <person name="Bates S."/>
            <person name="Brown A.J."/>
            <person name="Brunke S."/>
            <person name="Costanzo M.C."/>
            <person name="Fitzpatrick D.A."/>
            <person name="de Groot P.W."/>
            <person name="Harris D."/>
            <person name="Hoyer L.L."/>
            <person name="Hube B."/>
            <person name="Klis F.M."/>
            <person name="Kodira C."/>
            <person name="Lennard N."/>
            <person name="Logue M.E."/>
            <person name="Martin R."/>
            <person name="Neiman A.M."/>
            <person name="Nikolaou E."/>
            <person name="Quail M.A."/>
            <person name="Quinn J."/>
            <person name="Santos M.C."/>
            <person name="Schmitzberger F.F."/>
            <person name="Sherlock G."/>
            <person name="Shah P."/>
            <person name="Silverstein K.A."/>
            <person name="Skrzypek M.S."/>
            <person name="Soll D."/>
            <person name="Staggs R."/>
            <person name="Stansfield I."/>
            <person name="Stumpf M.P."/>
            <person name="Sudbery P.E."/>
            <person name="Srikantha T."/>
            <person name="Zeng Q."/>
            <person name="Berman J."/>
            <person name="Berriman M."/>
            <person name="Heitman J."/>
            <person name="Gow N.A."/>
            <person name="Lorenz M.C."/>
            <person name="Birren B.W."/>
            <person name="Kellis M."/>
            <person name="Cuomo C.A."/>
        </authorList>
    </citation>
    <scope>NUCLEOTIDE SEQUENCE [LARGE SCALE GENOMIC DNA]</scope>
    <source>
        <strain evidence="2 3">ATCC 42720</strain>
    </source>
</reference>
<dbReference type="AlphaFoldDB" id="C4Y362"/>
<dbReference type="Proteomes" id="UP000007703">
    <property type="component" value="Unassembled WGS sequence"/>
</dbReference>
<evidence type="ECO:0000256" key="1">
    <source>
        <dbReference type="SAM" id="MobiDB-lite"/>
    </source>
</evidence>
<sequence>MPAHRTSFCTQPASLGRSINTHKTSRRSSLLSPHARPPSFSQSVARGSISGARPAWRPCLRSPTPPCALGFFHCGLLVCLWAGVFMGGASTASERKGSLGAFVATLLGCGNVASRQGFSWGRNCGAPGAFDGGCVQYGHGAHTRTGPRSRPG</sequence>